<dbReference type="SMART" id="SM00033">
    <property type="entry name" value="CH"/>
    <property type="match status" value="1"/>
</dbReference>
<dbReference type="PRINTS" id="PR00401">
    <property type="entry name" value="SH2DOMAIN"/>
</dbReference>
<dbReference type="SUPFAM" id="SSF50044">
    <property type="entry name" value="SH3-domain"/>
    <property type="match status" value="1"/>
</dbReference>
<dbReference type="PROSITE" id="PS50001">
    <property type="entry name" value="SH2"/>
    <property type="match status" value="1"/>
</dbReference>
<dbReference type="Pfam" id="PF00017">
    <property type="entry name" value="SH2"/>
    <property type="match status" value="1"/>
</dbReference>
<dbReference type="InterPro" id="IPR001452">
    <property type="entry name" value="SH3_domain"/>
</dbReference>
<keyword evidence="1 9" id="KW-0728">SH3 domain</keyword>
<evidence type="ECO:0000256" key="3">
    <source>
        <dbReference type="ARBA" id="ARBA00022658"/>
    </source>
</evidence>
<dbReference type="Pfam" id="PF00018">
    <property type="entry name" value="SH3_1"/>
    <property type="match status" value="1"/>
</dbReference>
<proteinExistence type="predicted"/>
<dbReference type="Proteomes" id="UP000186922">
    <property type="component" value="Unassembled WGS sequence"/>
</dbReference>
<dbReference type="InterPro" id="IPR036028">
    <property type="entry name" value="SH3-like_dom_sf"/>
</dbReference>
<dbReference type="PROSITE" id="PS50081">
    <property type="entry name" value="ZF_DAG_PE_2"/>
    <property type="match status" value="1"/>
</dbReference>
<dbReference type="InterPro" id="IPR046349">
    <property type="entry name" value="C1-like_sf"/>
</dbReference>
<dbReference type="InterPro" id="IPR000980">
    <property type="entry name" value="SH2"/>
</dbReference>
<evidence type="ECO:0000256" key="9">
    <source>
        <dbReference type="PROSITE-ProRule" id="PRU00192"/>
    </source>
</evidence>
<sequence length="896" mass="101773">MAEHLWKDCVSWLVRCQALPGNHRVTWPQAQVLDLARTLQDGSILCQLLHILKPKCLDLTAINLRPQMSEFLCMKNINLFLKTCQIHFGMKPGQLFEPLMLLELGPDFVKVIECLSDLSKTQAVQGRGFPQFPTRPPTNQVEYYNLEPFRKLEEEWAENDSSNDPDGPLEPAHVLRTSKEEEHLYEEVVYNNLPARKVDQAPEAKVKREYCIEELLDTERNYLEALQMIVNKFLKAVKNAMTADDVLTVFINIEELAQCHAGFFADLKKACQPPQANMETKIKECFLKWRTDFTKYGRYCAELPRAQQRLDELCKADASVGDVIKRSQNETNDGKFRLRDLLSLPMQRILKYHLLLSTLKKFSSTSPKKDLEELETAFNIMIDLANYVNEVKRDSEMIDIIKTVESSIVDLNMPNPDTHLTEYGRLLIDGIVRFRPHEATSPKTRHIFVFNRVLLIAKPLKANQYTYKSALVINDFRVDETLPVKPLRDKWSHQWHIFNSKDHRVAYTMAVKTESLREKWITAIKTALESLEPSTLPNHVPHRLSFTSFSQPTLCVFCDKFLLGSFFQGYECSVCKGAVHKQCIPFTECNTKPTISSRSQSSLTKSHRHSSGGFPPTNKMRNPRTMSMGAFTGTPSFGESPSSQGSTASLREESASPSSSTSRDSPNQERENGVLLPRANSRSSVLSPATPNPVSPFNPFSPSSNGSFSYQSEDEQQLSGFPWFAGRMDRDKAGDILQKFPNGTFLLRISNKGESYKAISIKYEDKVRHIKVLQAENNFFLAPAKYFRSVPELVQWYENNSLAQSFQGMNCNLKIPYKKALLPQTSGSGEPGEEPVYPRAVVRYNFSATAANMLTISVGDEVEILARAGEQRGWWKGRCNGKIGYFPLSYVEELTN</sequence>
<dbReference type="SUPFAM" id="SSF57889">
    <property type="entry name" value="Cysteine-rich domain"/>
    <property type="match status" value="1"/>
</dbReference>
<dbReference type="Gene3D" id="3.30.505.10">
    <property type="entry name" value="SH2 domain"/>
    <property type="match status" value="1"/>
</dbReference>
<keyword evidence="18" id="KW-1185">Reference proteome</keyword>
<dbReference type="InterPro" id="IPR001715">
    <property type="entry name" value="CH_dom"/>
</dbReference>
<dbReference type="SMART" id="SM00252">
    <property type="entry name" value="SH2"/>
    <property type="match status" value="1"/>
</dbReference>
<gene>
    <name evidence="17" type="primary">RvY_07934-1</name>
    <name evidence="17" type="synonym">RvY_07934.1</name>
    <name evidence="17" type="ORF">RvY_07934</name>
</gene>
<dbReference type="GO" id="GO:0005737">
    <property type="term" value="C:cytoplasm"/>
    <property type="evidence" value="ECO:0007669"/>
    <property type="project" value="TreeGrafter"/>
</dbReference>
<feature type="compositionally biased region" description="Polar residues" evidence="10">
    <location>
        <begin position="680"/>
        <end position="689"/>
    </location>
</feature>
<dbReference type="SUPFAM" id="SSF55550">
    <property type="entry name" value="SH2 domain"/>
    <property type="match status" value="1"/>
</dbReference>
<evidence type="ECO:0000313" key="18">
    <source>
        <dbReference type="Proteomes" id="UP000186922"/>
    </source>
</evidence>
<evidence type="ECO:0008006" key="19">
    <source>
        <dbReference type="Google" id="ProtNLM"/>
    </source>
</evidence>
<dbReference type="Gene3D" id="3.30.60.20">
    <property type="match status" value="1"/>
</dbReference>
<feature type="compositionally biased region" description="Low complexity" evidence="10">
    <location>
        <begin position="655"/>
        <end position="665"/>
    </location>
</feature>
<keyword evidence="6" id="KW-0862">Zinc</keyword>
<evidence type="ECO:0000259" key="14">
    <source>
        <dbReference type="PROSITE" id="PS50010"/>
    </source>
</evidence>
<name>A0A1D1V423_RAMVA</name>
<dbReference type="GO" id="GO:0016477">
    <property type="term" value="P:cell migration"/>
    <property type="evidence" value="ECO:0007669"/>
    <property type="project" value="TreeGrafter"/>
</dbReference>
<dbReference type="InterPro" id="IPR055251">
    <property type="entry name" value="SOS1_NGEF_PH"/>
</dbReference>
<evidence type="ECO:0000256" key="7">
    <source>
        <dbReference type="ARBA" id="ARBA00022999"/>
    </source>
</evidence>
<dbReference type="PANTHER" id="PTHR45818">
    <property type="entry name" value="PROTEIN VAV"/>
    <property type="match status" value="1"/>
</dbReference>
<dbReference type="STRING" id="947166.A0A1D1V423"/>
<dbReference type="Gene3D" id="1.10.418.10">
    <property type="entry name" value="Calponin-like domain"/>
    <property type="match status" value="1"/>
</dbReference>
<dbReference type="InterPro" id="IPR002219">
    <property type="entry name" value="PKC_DAG/PE"/>
</dbReference>
<comment type="caution">
    <text evidence="17">The sequence shown here is derived from an EMBL/GenBank/DDBJ whole genome shotgun (WGS) entry which is preliminary data.</text>
</comment>
<keyword evidence="4" id="KW-0479">Metal-binding</keyword>
<dbReference type="GO" id="GO:0005085">
    <property type="term" value="F:guanyl-nucleotide exchange factor activity"/>
    <property type="evidence" value="ECO:0007669"/>
    <property type="project" value="UniProtKB-KW"/>
</dbReference>
<dbReference type="SUPFAM" id="SSF48065">
    <property type="entry name" value="DBL homology domain (DH-domain)"/>
    <property type="match status" value="1"/>
</dbReference>
<feature type="domain" description="Phorbol-ester/DAG-type" evidence="16">
    <location>
        <begin position="541"/>
        <end position="591"/>
    </location>
</feature>
<dbReference type="InterPro" id="IPR036860">
    <property type="entry name" value="SH2_dom_sf"/>
</dbReference>
<dbReference type="PROSITE" id="PS00479">
    <property type="entry name" value="ZF_DAG_PE_1"/>
    <property type="match status" value="1"/>
</dbReference>
<dbReference type="Gene3D" id="2.30.30.40">
    <property type="entry name" value="SH3 Domains"/>
    <property type="match status" value="1"/>
</dbReference>
<reference evidence="17 18" key="1">
    <citation type="journal article" date="2016" name="Nat. Commun.">
        <title>Extremotolerant tardigrade genome and improved radiotolerance of human cultured cells by tardigrade-unique protein.</title>
        <authorList>
            <person name="Hashimoto T."/>
            <person name="Horikawa D.D."/>
            <person name="Saito Y."/>
            <person name="Kuwahara H."/>
            <person name="Kozuka-Hata H."/>
            <person name="Shin-I T."/>
            <person name="Minakuchi Y."/>
            <person name="Ohishi K."/>
            <person name="Motoyama A."/>
            <person name="Aizu T."/>
            <person name="Enomoto A."/>
            <person name="Kondo K."/>
            <person name="Tanaka S."/>
            <person name="Hara Y."/>
            <person name="Koshikawa S."/>
            <person name="Sagara H."/>
            <person name="Miura T."/>
            <person name="Yokobori S."/>
            <person name="Miyagawa K."/>
            <person name="Suzuki Y."/>
            <person name="Kubo T."/>
            <person name="Oyama M."/>
            <person name="Kohara Y."/>
            <person name="Fujiyama A."/>
            <person name="Arakawa K."/>
            <person name="Katayama T."/>
            <person name="Toyoda A."/>
            <person name="Kunieda T."/>
        </authorList>
    </citation>
    <scope>NUCLEOTIDE SEQUENCE [LARGE SCALE GENOMIC DNA]</scope>
    <source>
        <strain evidence="17 18">YOKOZUNA-1</strain>
    </source>
</reference>
<dbReference type="GO" id="GO:0008270">
    <property type="term" value="F:zinc ion binding"/>
    <property type="evidence" value="ECO:0007669"/>
    <property type="project" value="UniProtKB-KW"/>
</dbReference>
<feature type="region of interest" description="Disordered" evidence="10">
    <location>
        <begin position="593"/>
        <end position="712"/>
    </location>
</feature>
<keyword evidence="3" id="KW-0344">Guanine-nucleotide releasing factor</keyword>
<evidence type="ECO:0000259" key="11">
    <source>
        <dbReference type="PROSITE" id="PS50001"/>
    </source>
</evidence>
<dbReference type="InterPro" id="IPR011993">
    <property type="entry name" value="PH-like_dom_sf"/>
</dbReference>
<feature type="domain" description="SH3" evidence="12">
    <location>
        <begin position="835"/>
        <end position="896"/>
    </location>
</feature>
<evidence type="ECO:0000256" key="2">
    <source>
        <dbReference type="ARBA" id="ARBA00022553"/>
    </source>
</evidence>
<dbReference type="PROSITE" id="PS50021">
    <property type="entry name" value="CH"/>
    <property type="match status" value="1"/>
</dbReference>
<evidence type="ECO:0000259" key="12">
    <source>
        <dbReference type="PROSITE" id="PS50002"/>
    </source>
</evidence>
<dbReference type="Pfam" id="PF22697">
    <property type="entry name" value="SOS1_NGEF_PH"/>
    <property type="match status" value="1"/>
</dbReference>
<dbReference type="PANTHER" id="PTHR45818:SF3">
    <property type="entry name" value="PROTEIN VAV"/>
    <property type="match status" value="1"/>
</dbReference>
<keyword evidence="2" id="KW-0597">Phosphoprotein</keyword>
<feature type="domain" description="Calponin-homology (CH)" evidence="15">
    <location>
        <begin position="3"/>
        <end position="123"/>
    </location>
</feature>
<dbReference type="CDD" id="cd21201">
    <property type="entry name" value="CH_VAV"/>
    <property type="match status" value="1"/>
</dbReference>
<evidence type="ECO:0000313" key="17">
    <source>
        <dbReference type="EMBL" id="GAU96499.1"/>
    </source>
</evidence>
<dbReference type="PROSITE" id="PS50002">
    <property type="entry name" value="SH3"/>
    <property type="match status" value="1"/>
</dbReference>
<dbReference type="SMART" id="SM00109">
    <property type="entry name" value="C1"/>
    <property type="match status" value="1"/>
</dbReference>
<dbReference type="InterPro" id="IPR035899">
    <property type="entry name" value="DBL_dom_sf"/>
</dbReference>
<dbReference type="Gene3D" id="2.30.29.30">
    <property type="entry name" value="Pleckstrin-homology domain (PH domain)/Phosphotyrosine-binding domain (PTB)"/>
    <property type="match status" value="1"/>
</dbReference>
<dbReference type="PROSITE" id="PS50010">
    <property type="entry name" value="DH_2"/>
    <property type="match status" value="1"/>
</dbReference>
<protein>
    <recommendedName>
        <fullName evidence="19">Protein vav</fullName>
    </recommendedName>
</protein>
<dbReference type="SMART" id="SM00233">
    <property type="entry name" value="PH"/>
    <property type="match status" value="1"/>
</dbReference>
<dbReference type="SMART" id="SM00325">
    <property type="entry name" value="RhoGEF"/>
    <property type="match status" value="1"/>
</dbReference>
<dbReference type="AlphaFoldDB" id="A0A1D1V423"/>
<dbReference type="InterPro" id="IPR001849">
    <property type="entry name" value="PH_domain"/>
</dbReference>
<evidence type="ECO:0000256" key="5">
    <source>
        <dbReference type="ARBA" id="ARBA00022771"/>
    </source>
</evidence>
<keyword evidence="7 8" id="KW-0727">SH2 domain</keyword>
<feature type="domain" description="PH" evidence="13">
    <location>
        <begin position="425"/>
        <end position="529"/>
    </location>
</feature>
<feature type="domain" description="SH2" evidence="11">
    <location>
        <begin position="723"/>
        <end position="817"/>
    </location>
</feature>
<feature type="compositionally biased region" description="Low complexity" evidence="10">
    <location>
        <begin position="697"/>
        <end position="709"/>
    </location>
</feature>
<dbReference type="InterPro" id="IPR022613">
    <property type="entry name" value="CH_CAMSAP_2"/>
</dbReference>
<evidence type="ECO:0000256" key="4">
    <source>
        <dbReference type="ARBA" id="ARBA00022723"/>
    </source>
</evidence>
<dbReference type="Pfam" id="PF00621">
    <property type="entry name" value="RhoGEF"/>
    <property type="match status" value="1"/>
</dbReference>
<evidence type="ECO:0000259" key="13">
    <source>
        <dbReference type="PROSITE" id="PS50003"/>
    </source>
</evidence>
<dbReference type="InterPro" id="IPR036872">
    <property type="entry name" value="CH_dom_sf"/>
</dbReference>
<dbReference type="PROSITE" id="PS50003">
    <property type="entry name" value="PH_DOMAIN"/>
    <property type="match status" value="1"/>
</dbReference>
<dbReference type="InterPro" id="IPR000219">
    <property type="entry name" value="DH_dom"/>
</dbReference>
<accession>A0A1D1V423</accession>
<evidence type="ECO:0000256" key="10">
    <source>
        <dbReference type="SAM" id="MobiDB-lite"/>
    </source>
</evidence>
<dbReference type="Pfam" id="PF00130">
    <property type="entry name" value="C1_1"/>
    <property type="match status" value="1"/>
</dbReference>
<evidence type="ECO:0000259" key="15">
    <source>
        <dbReference type="PROSITE" id="PS50021"/>
    </source>
</evidence>
<dbReference type="CDD" id="cd00160">
    <property type="entry name" value="RhoGEF"/>
    <property type="match status" value="1"/>
</dbReference>
<dbReference type="Gene3D" id="1.20.900.10">
    <property type="entry name" value="Dbl homology (DH) domain"/>
    <property type="match status" value="1"/>
</dbReference>
<dbReference type="SUPFAM" id="SSF50729">
    <property type="entry name" value="PH domain-like"/>
    <property type="match status" value="1"/>
</dbReference>
<evidence type="ECO:0000259" key="16">
    <source>
        <dbReference type="PROSITE" id="PS50081"/>
    </source>
</evidence>
<dbReference type="SMART" id="SM00326">
    <property type="entry name" value="SH3"/>
    <property type="match status" value="1"/>
</dbReference>
<feature type="compositionally biased region" description="Polar residues" evidence="10">
    <location>
        <begin position="633"/>
        <end position="647"/>
    </location>
</feature>
<keyword evidence="5" id="KW-0863">Zinc-finger</keyword>
<feature type="compositionally biased region" description="Polar residues" evidence="10">
    <location>
        <begin position="593"/>
        <end position="604"/>
    </location>
</feature>
<dbReference type="EMBL" id="BDGG01000003">
    <property type="protein sequence ID" value="GAU96499.1"/>
    <property type="molecule type" value="Genomic_DNA"/>
</dbReference>
<evidence type="ECO:0000256" key="6">
    <source>
        <dbReference type="ARBA" id="ARBA00022833"/>
    </source>
</evidence>
<dbReference type="Pfam" id="PF11971">
    <property type="entry name" value="CAMSAP_CH"/>
    <property type="match status" value="1"/>
</dbReference>
<dbReference type="SUPFAM" id="SSF47576">
    <property type="entry name" value="Calponin-homology domain, CH-domain"/>
    <property type="match status" value="1"/>
</dbReference>
<evidence type="ECO:0000256" key="1">
    <source>
        <dbReference type="ARBA" id="ARBA00022443"/>
    </source>
</evidence>
<feature type="domain" description="DH" evidence="14">
    <location>
        <begin position="207"/>
        <end position="391"/>
    </location>
</feature>
<dbReference type="CDD" id="cd20810">
    <property type="entry name" value="C1_VAV"/>
    <property type="match status" value="1"/>
</dbReference>
<dbReference type="OrthoDB" id="5340910at2759"/>
<evidence type="ECO:0000256" key="8">
    <source>
        <dbReference type="PROSITE-ProRule" id="PRU00191"/>
    </source>
</evidence>
<organism evidence="17 18">
    <name type="scientific">Ramazzottius varieornatus</name>
    <name type="common">Water bear</name>
    <name type="synonym">Tardigrade</name>
    <dbReference type="NCBI Taxonomy" id="947166"/>
    <lineage>
        <taxon>Eukaryota</taxon>
        <taxon>Metazoa</taxon>
        <taxon>Ecdysozoa</taxon>
        <taxon>Tardigrada</taxon>
        <taxon>Eutardigrada</taxon>
        <taxon>Parachela</taxon>
        <taxon>Hypsibioidea</taxon>
        <taxon>Ramazzottiidae</taxon>
        <taxon>Ramazzottius</taxon>
    </lineage>
</organism>